<evidence type="ECO:0000313" key="2">
    <source>
        <dbReference type="EMBL" id="MFG1253667.1"/>
    </source>
</evidence>
<keyword evidence="1" id="KW-0175">Coiled coil</keyword>
<evidence type="ECO:0000313" key="3">
    <source>
        <dbReference type="Proteomes" id="UP001604043"/>
    </source>
</evidence>
<comment type="caution">
    <text evidence="2">The sequence shown here is derived from an EMBL/GenBank/DDBJ whole genome shotgun (WGS) entry which is preliminary data.</text>
</comment>
<dbReference type="EMBL" id="JBAFUR010000004">
    <property type="protein sequence ID" value="MFG1253667.1"/>
    <property type="molecule type" value="Genomic_DNA"/>
</dbReference>
<name>A0ABW6ZK75_9HYPH</name>
<evidence type="ECO:0008006" key="4">
    <source>
        <dbReference type="Google" id="ProtNLM"/>
    </source>
</evidence>
<organism evidence="2 3">
    <name type="scientific">Xanthobacter aminoxidans</name>
    <dbReference type="NCBI Taxonomy" id="186280"/>
    <lineage>
        <taxon>Bacteria</taxon>
        <taxon>Pseudomonadati</taxon>
        <taxon>Pseudomonadota</taxon>
        <taxon>Alphaproteobacteria</taxon>
        <taxon>Hyphomicrobiales</taxon>
        <taxon>Xanthobacteraceae</taxon>
        <taxon>Xanthobacter</taxon>
    </lineage>
</organism>
<protein>
    <recommendedName>
        <fullName evidence="4">DUF883 domain-containing protein</fullName>
    </recommendedName>
</protein>
<feature type="coiled-coil region" evidence="1">
    <location>
        <begin position="13"/>
        <end position="40"/>
    </location>
</feature>
<proteinExistence type="predicted"/>
<evidence type="ECO:0000256" key="1">
    <source>
        <dbReference type="SAM" id="Coils"/>
    </source>
</evidence>
<dbReference type="Proteomes" id="UP001604043">
    <property type="component" value="Unassembled WGS sequence"/>
</dbReference>
<dbReference type="RefSeq" id="WP_250167722.1">
    <property type="nucleotide sequence ID" value="NZ_JAMJXC010000015.1"/>
</dbReference>
<gene>
    <name evidence="2" type="ORF">V5F30_15760</name>
</gene>
<sequence>MVDKPQIVTAQAASAAEANLNDVKSDLDQLRADFTKLLETLGKTAKHSVKGAKGEAESAAGEVGDWAEEQVLTLRESIREQPITACAIAAGVGVILGQILLRR</sequence>
<keyword evidence="3" id="KW-1185">Reference proteome</keyword>
<accession>A0ABW6ZK75</accession>
<reference evidence="2 3" key="1">
    <citation type="submission" date="2024-02" db="EMBL/GenBank/DDBJ databases">
        <title>Expansion and revision of Xanthobacter and proposal of Roseixanthobacter gen. nov.</title>
        <authorList>
            <person name="Soltysiak M.P.M."/>
            <person name="Jalihal A."/>
            <person name="Ory A."/>
            <person name="Chrisophersen C."/>
            <person name="Lee A.D."/>
            <person name="Boulton J."/>
            <person name="Springer M."/>
        </authorList>
    </citation>
    <scope>NUCLEOTIDE SEQUENCE [LARGE SCALE GENOMIC DNA]</scope>
    <source>
        <strain evidence="2 3">CB5</strain>
    </source>
</reference>